<dbReference type="Pfam" id="PF11104">
    <property type="entry name" value="PilM_2"/>
    <property type="match status" value="1"/>
</dbReference>
<evidence type="ECO:0000313" key="2">
    <source>
        <dbReference type="Proteomes" id="UP000251213"/>
    </source>
</evidence>
<dbReference type="InterPro" id="IPR005883">
    <property type="entry name" value="PilM"/>
</dbReference>
<reference evidence="1 2" key="1">
    <citation type="submission" date="2018-06" db="EMBL/GenBank/DDBJ databases">
        <title>Thermoflavimicrobium daqus sp. nov., a thermophilic microbe isolated from Moutai-flavour Daqu.</title>
        <authorList>
            <person name="Wang X."/>
            <person name="Zhou H."/>
        </authorList>
    </citation>
    <scope>NUCLEOTIDE SEQUENCE [LARGE SCALE GENOMIC DNA]</scope>
    <source>
        <strain evidence="1 2">FBKL4.011</strain>
    </source>
</reference>
<dbReference type="EMBL" id="QJKK01000001">
    <property type="protein sequence ID" value="RAL26655.1"/>
    <property type="molecule type" value="Genomic_DNA"/>
</dbReference>
<dbReference type="Proteomes" id="UP000251213">
    <property type="component" value="Unassembled WGS sequence"/>
</dbReference>
<comment type="caution">
    <text evidence="1">The sequence shown here is derived from an EMBL/GenBank/DDBJ whole genome shotgun (WGS) entry which is preliminary data.</text>
</comment>
<organism evidence="1 2">
    <name type="scientific">Thermoflavimicrobium daqui</name>
    <dbReference type="NCBI Taxonomy" id="2137476"/>
    <lineage>
        <taxon>Bacteria</taxon>
        <taxon>Bacillati</taxon>
        <taxon>Bacillota</taxon>
        <taxon>Bacilli</taxon>
        <taxon>Bacillales</taxon>
        <taxon>Thermoactinomycetaceae</taxon>
        <taxon>Thermoflavimicrobium</taxon>
    </lineage>
</organism>
<dbReference type="Gene3D" id="3.30.420.40">
    <property type="match status" value="1"/>
</dbReference>
<dbReference type="AlphaFoldDB" id="A0A364K8N1"/>
<name>A0A364K8N1_9BACL</name>
<gene>
    <name evidence="1" type="ORF">DL897_00985</name>
</gene>
<evidence type="ECO:0000313" key="1">
    <source>
        <dbReference type="EMBL" id="RAL26655.1"/>
    </source>
</evidence>
<sequence>MFYRRVLGIEIQDHFFKMVELHKKRAKHIVQHVTSHPIPWETSHSEQIFDRDKFIWLLKKLQEEQHTSARMVRLVMDSQYISVYKQPVPARIKENEIRSWLEKNVIPKLTKEKVIFDYFSLRSKKRDQRKVMLFITTKKLIDSLEDIFAWAGLELASVQFSSLSLFEWLQYTRRDLPFAFSTFRFTANGVELSWFRDSQLEGMKYLSLPLISFCNQGGYSYSDWYRPILTTPSELVAFGEVLLNRVDQEMESWFQEFHWLPDEWILTGEGIDLYLLRNWLLGQIPAKISVDTIPEYFISPKLQKIPTGRFGASLSVLIGSLLNGGKA</sequence>
<protein>
    <recommendedName>
        <fullName evidence="3">Pilus assembly protein PilM</fullName>
    </recommendedName>
</protein>
<dbReference type="RefSeq" id="WP_113657260.1">
    <property type="nucleotide sequence ID" value="NZ_KZ845663.1"/>
</dbReference>
<accession>A0A364K8N1</accession>
<proteinExistence type="predicted"/>
<dbReference type="OrthoDB" id="2987556at2"/>
<evidence type="ECO:0008006" key="3">
    <source>
        <dbReference type="Google" id="ProtNLM"/>
    </source>
</evidence>
<reference evidence="1 2" key="2">
    <citation type="submission" date="2018-06" db="EMBL/GenBank/DDBJ databases">
        <authorList>
            <person name="Zhirakovskaya E."/>
        </authorList>
    </citation>
    <scope>NUCLEOTIDE SEQUENCE [LARGE SCALE GENOMIC DNA]</scope>
    <source>
        <strain evidence="1 2">FBKL4.011</strain>
    </source>
</reference>
<keyword evidence="2" id="KW-1185">Reference proteome</keyword>